<keyword evidence="4" id="KW-0067">ATP-binding</keyword>
<reference evidence="9" key="1">
    <citation type="journal article" date="2019" name="Int. J. Syst. Evol. Microbiol.">
        <title>The Global Catalogue of Microorganisms (GCM) 10K type strain sequencing project: providing services to taxonomists for standard genome sequencing and annotation.</title>
        <authorList>
            <consortium name="The Broad Institute Genomics Platform"/>
            <consortium name="The Broad Institute Genome Sequencing Center for Infectious Disease"/>
            <person name="Wu L."/>
            <person name="Ma J."/>
        </authorList>
    </citation>
    <scope>NUCLEOTIDE SEQUENCE [LARGE SCALE GENOMIC DNA]</scope>
    <source>
        <strain evidence="9">JCM 17933</strain>
    </source>
</reference>
<evidence type="ECO:0000313" key="9">
    <source>
        <dbReference type="Proteomes" id="UP001500503"/>
    </source>
</evidence>
<organism evidence="8 9">
    <name type="scientific">Actinoallomurus oryzae</name>
    <dbReference type="NCBI Taxonomy" id="502180"/>
    <lineage>
        <taxon>Bacteria</taxon>
        <taxon>Bacillati</taxon>
        <taxon>Actinomycetota</taxon>
        <taxon>Actinomycetes</taxon>
        <taxon>Streptosporangiales</taxon>
        <taxon>Thermomonosporaceae</taxon>
        <taxon>Actinoallomurus</taxon>
    </lineage>
</organism>
<accession>A0ABP8PVM8</accession>
<feature type="region of interest" description="Disordered" evidence="5">
    <location>
        <begin position="389"/>
        <end position="438"/>
    </location>
</feature>
<dbReference type="Pfam" id="PF00069">
    <property type="entry name" value="Pkinase"/>
    <property type="match status" value="1"/>
</dbReference>
<sequence length="580" mass="59142">MLVDRPSAPKTIGGEVLPPGAEPLEAGDPAEIGGHRLTARLSTDGTSIAYLASGADGGHVVVKTTRAPDQTQARRDLRIEASCARRLPPFCTVALLTDGTDHTPPYLVREYIEGPSLAQYVETLGPLDAEQLMALAVALGRAIAAVHGAGLIHCDLRPANILLAANGPRIIGFSIAQEAPVSGRPAELGTVPYEPGWVAPERVDGFPAGPASDIFGWGCLIGYAATGHSPYDGNGGDGRWSVAGEENLAALDEPIRGLVEAALAVNPADRPSTGEIASRLGGTAEKPRPISPPAQRALPARPVESSVDAPTAPMSIVAPEILAELTGEAPPAPSAPPAAREPVPDLPRRRPHHVPEAVGTDAFPTSATDALATEALATALTTESLAASGLQDDGHDDAPVASSPHPAGSSLRNEAPPRRVDYSSGTAGRPRREPERRPRRLRAVAMVAAPAALVAVLATVIAMVATGAKDQPAGPSSAVRPGQGPADSGAPTPPAPDAPGRRSYRPRHAAAAPAPSGSPTPTRRRPTATSSAPSRPSGGHKPGSPHPSSPPPKSHTPTPTPTPTPTETAHTSETASGVSG</sequence>
<feature type="region of interest" description="Disordered" evidence="5">
    <location>
        <begin position="1"/>
        <end position="28"/>
    </location>
</feature>
<evidence type="ECO:0000256" key="2">
    <source>
        <dbReference type="ARBA" id="ARBA00022741"/>
    </source>
</evidence>
<feature type="domain" description="Protein kinase" evidence="7">
    <location>
        <begin position="35"/>
        <end position="291"/>
    </location>
</feature>
<feature type="transmembrane region" description="Helical" evidence="6">
    <location>
        <begin position="441"/>
        <end position="465"/>
    </location>
</feature>
<dbReference type="SUPFAM" id="SSF56112">
    <property type="entry name" value="Protein kinase-like (PK-like)"/>
    <property type="match status" value="1"/>
</dbReference>
<evidence type="ECO:0000256" key="5">
    <source>
        <dbReference type="SAM" id="MobiDB-lite"/>
    </source>
</evidence>
<keyword evidence="9" id="KW-1185">Reference proteome</keyword>
<keyword evidence="2" id="KW-0547">Nucleotide-binding</keyword>
<dbReference type="Proteomes" id="UP001500503">
    <property type="component" value="Unassembled WGS sequence"/>
</dbReference>
<comment type="caution">
    <text evidence="8">The sequence shown here is derived from an EMBL/GenBank/DDBJ whole genome shotgun (WGS) entry which is preliminary data.</text>
</comment>
<feature type="region of interest" description="Disordered" evidence="5">
    <location>
        <begin position="327"/>
        <end position="364"/>
    </location>
</feature>
<feature type="region of interest" description="Disordered" evidence="5">
    <location>
        <begin position="269"/>
        <end position="309"/>
    </location>
</feature>
<dbReference type="PROSITE" id="PS00109">
    <property type="entry name" value="PROTEIN_KINASE_TYR"/>
    <property type="match status" value="1"/>
</dbReference>
<evidence type="ECO:0000256" key="1">
    <source>
        <dbReference type="ARBA" id="ARBA00022679"/>
    </source>
</evidence>
<dbReference type="InterPro" id="IPR011009">
    <property type="entry name" value="Kinase-like_dom_sf"/>
</dbReference>
<dbReference type="PROSITE" id="PS50011">
    <property type="entry name" value="PROTEIN_KINASE_DOM"/>
    <property type="match status" value="1"/>
</dbReference>
<name>A0ABP8PVM8_9ACTN</name>
<protein>
    <recommendedName>
        <fullName evidence="7">Protein kinase domain-containing protein</fullName>
    </recommendedName>
</protein>
<evidence type="ECO:0000313" key="8">
    <source>
        <dbReference type="EMBL" id="GAA4493916.1"/>
    </source>
</evidence>
<evidence type="ECO:0000256" key="6">
    <source>
        <dbReference type="SAM" id="Phobius"/>
    </source>
</evidence>
<dbReference type="InterPro" id="IPR008266">
    <property type="entry name" value="Tyr_kinase_AS"/>
</dbReference>
<keyword evidence="6" id="KW-0812">Transmembrane</keyword>
<gene>
    <name evidence="8" type="ORF">GCM10023191_032180</name>
</gene>
<dbReference type="EMBL" id="BAABHF010000019">
    <property type="protein sequence ID" value="GAA4493916.1"/>
    <property type="molecule type" value="Genomic_DNA"/>
</dbReference>
<dbReference type="CDD" id="cd14014">
    <property type="entry name" value="STKc_PknB_like"/>
    <property type="match status" value="1"/>
</dbReference>
<keyword evidence="6" id="KW-1133">Transmembrane helix</keyword>
<feature type="region of interest" description="Disordered" evidence="5">
    <location>
        <begin position="469"/>
        <end position="580"/>
    </location>
</feature>
<evidence type="ECO:0000256" key="3">
    <source>
        <dbReference type="ARBA" id="ARBA00022777"/>
    </source>
</evidence>
<feature type="compositionally biased region" description="Low complexity" evidence="5">
    <location>
        <begin position="509"/>
        <end position="539"/>
    </location>
</feature>
<proteinExistence type="predicted"/>
<feature type="compositionally biased region" description="Pro residues" evidence="5">
    <location>
        <begin position="544"/>
        <end position="564"/>
    </location>
</feature>
<dbReference type="Gene3D" id="1.10.510.10">
    <property type="entry name" value="Transferase(Phosphotransferase) domain 1"/>
    <property type="match status" value="1"/>
</dbReference>
<dbReference type="PANTHER" id="PTHR43289:SF34">
    <property type="entry name" value="SERINE_THREONINE-PROTEIN KINASE YBDM-RELATED"/>
    <property type="match status" value="1"/>
</dbReference>
<feature type="compositionally biased region" description="Low complexity" evidence="5">
    <location>
        <begin position="565"/>
        <end position="580"/>
    </location>
</feature>
<evidence type="ECO:0000256" key="4">
    <source>
        <dbReference type="ARBA" id="ARBA00022840"/>
    </source>
</evidence>
<keyword evidence="1" id="KW-0808">Transferase</keyword>
<keyword evidence="6" id="KW-0472">Membrane</keyword>
<dbReference type="InterPro" id="IPR000719">
    <property type="entry name" value="Prot_kinase_dom"/>
</dbReference>
<keyword evidence="3" id="KW-0418">Kinase</keyword>
<dbReference type="PANTHER" id="PTHR43289">
    <property type="entry name" value="MITOGEN-ACTIVATED PROTEIN KINASE KINASE KINASE 20-RELATED"/>
    <property type="match status" value="1"/>
</dbReference>
<evidence type="ECO:0000259" key="7">
    <source>
        <dbReference type="PROSITE" id="PS50011"/>
    </source>
</evidence>